<evidence type="ECO:0000256" key="2">
    <source>
        <dbReference type="PROSITE-ProRule" id="PRU01091"/>
    </source>
</evidence>
<keyword evidence="1 2" id="KW-0238">DNA-binding</keyword>
<reference evidence="4 5" key="1">
    <citation type="submission" date="2024-04" db="EMBL/GenBank/DDBJ databases">
        <title>Two novel Raoultella species associated with bleeding cankers of broadleaf hosts, Raoultella scottia sp. nov. and Raoultella lignicola sp. nov.</title>
        <authorList>
            <person name="Brady C.L."/>
        </authorList>
    </citation>
    <scope>NUCLEOTIDE SEQUENCE [LARGE SCALE GENOMIC DNA]</scope>
    <source>
        <strain evidence="4 5">TW_WC1a.1</strain>
    </source>
</reference>
<dbReference type="SMART" id="SM00862">
    <property type="entry name" value="Trans_reg_C"/>
    <property type="match status" value="1"/>
</dbReference>
<dbReference type="InterPro" id="IPR016032">
    <property type="entry name" value="Sig_transdc_resp-reg_C-effctor"/>
</dbReference>
<accession>A0ABU9F9F4</accession>
<evidence type="ECO:0000313" key="4">
    <source>
        <dbReference type="EMBL" id="MEL0552563.1"/>
    </source>
</evidence>
<dbReference type="Gene3D" id="1.10.10.10">
    <property type="entry name" value="Winged helix-like DNA-binding domain superfamily/Winged helix DNA-binding domain"/>
    <property type="match status" value="1"/>
</dbReference>
<feature type="DNA-binding region" description="OmpR/PhoB-type" evidence="2">
    <location>
        <begin position="4"/>
        <end position="107"/>
    </location>
</feature>
<organism evidence="4 5">
    <name type="scientific">Raoultella lignicola</name>
    <dbReference type="NCBI Taxonomy" id="3040939"/>
    <lineage>
        <taxon>Bacteria</taxon>
        <taxon>Pseudomonadati</taxon>
        <taxon>Pseudomonadota</taxon>
        <taxon>Gammaproteobacteria</taxon>
        <taxon>Enterobacterales</taxon>
        <taxon>Enterobacteriaceae</taxon>
        <taxon>Klebsiella/Raoultella group</taxon>
        <taxon>Raoultella</taxon>
    </lineage>
</organism>
<name>A0ABU9F9F4_9ENTR</name>
<sequence>MDDIDYFVIGENIIFIPTKRLIIDGVNRKEIKLQVPASMCFEKLLKKQGEVISQNELIDFGWGEKRKSGVSTNAYYQSILHLRKNLENVGLFDIIDTIPRNGLRINKKIKVSCVYLSESASAEGSDDLYHRPASAVIADLRVKSQPEPEQNTAAVDVTVATSVATRRESPLPFVHDIHQSKGVTRTEFINTASKKWRKQAPFMALAVTLLPIFVYFWPAQNDGVFSDYIKLNSKKCAIYAADNKHSLREIQGLMDKSGLPCTSQSKTFFTASPMGTRINFISCTTYDEHTQNCRSLTIMKDIKVKP</sequence>
<comment type="caution">
    <text evidence="4">The sequence shown here is derived from an EMBL/GenBank/DDBJ whole genome shotgun (WGS) entry which is preliminary data.</text>
</comment>
<dbReference type="InterPro" id="IPR036388">
    <property type="entry name" value="WH-like_DNA-bd_sf"/>
</dbReference>
<protein>
    <recommendedName>
        <fullName evidence="3">OmpR/PhoB-type domain-containing protein</fullName>
    </recommendedName>
</protein>
<dbReference type="PROSITE" id="PS51755">
    <property type="entry name" value="OMPR_PHOB"/>
    <property type="match status" value="1"/>
</dbReference>
<dbReference type="SUPFAM" id="SSF46894">
    <property type="entry name" value="C-terminal effector domain of the bipartite response regulators"/>
    <property type="match status" value="1"/>
</dbReference>
<evidence type="ECO:0000313" key="5">
    <source>
        <dbReference type="Proteomes" id="UP001312893"/>
    </source>
</evidence>
<dbReference type="RefSeq" id="WP_331851144.1">
    <property type="nucleotide sequence ID" value="NZ_JARXNK020000103.1"/>
</dbReference>
<feature type="domain" description="OmpR/PhoB-type" evidence="3">
    <location>
        <begin position="4"/>
        <end position="107"/>
    </location>
</feature>
<gene>
    <name evidence="4" type="ORF">QFI96_012770</name>
</gene>
<dbReference type="EMBL" id="JARXNK020000103">
    <property type="protein sequence ID" value="MEL0552563.1"/>
    <property type="molecule type" value="Genomic_DNA"/>
</dbReference>
<evidence type="ECO:0000259" key="3">
    <source>
        <dbReference type="PROSITE" id="PS51755"/>
    </source>
</evidence>
<keyword evidence="5" id="KW-1185">Reference proteome</keyword>
<dbReference type="InterPro" id="IPR001867">
    <property type="entry name" value="OmpR/PhoB-type_DNA-bd"/>
</dbReference>
<evidence type="ECO:0000256" key="1">
    <source>
        <dbReference type="ARBA" id="ARBA00023125"/>
    </source>
</evidence>
<proteinExistence type="predicted"/>
<dbReference type="Proteomes" id="UP001312893">
    <property type="component" value="Unassembled WGS sequence"/>
</dbReference>